<name>A0ABR2AMQ0_9ROSI</name>
<keyword evidence="3" id="KW-1185">Reference proteome</keyword>
<sequence>MAVENLEDKVPLERGGTVMDDATVPSKEPAMGSTHEEDNDQEGNDDMEQAAEPNHGLHKGMRERRAPKALTDFALF</sequence>
<dbReference type="EMBL" id="JBBPBM010000478">
    <property type="protein sequence ID" value="KAK8494954.1"/>
    <property type="molecule type" value="Genomic_DNA"/>
</dbReference>
<feature type="region of interest" description="Disordered" evidence="1">
    <location>
        <begin position="1"/>
        <end position="65"/>
    </location>
</feature>
<evidence type="ECO:0000313" key="2">
    <source>
        <dbReference type="EMBL" id="KAK8494954.1"/>
    </source>
</evidence>
<reference evidence="2 3" key="1">
    <citation type="journal article" date="2024" name="G3 (Bethesda)">
        <title>Genome assembly of Hibiscus sabdariffa L. provides insights into metabolisms of medicinal natural products.</title>
        <authorList>
            <person name="Kim T."/>
        </authorList>
    </citation>
    <scope>NUCLEOTIDE SEQUENCE [LARGE SCALE GENOMIC DNA]</scope>
    <source>
        <strain evidence="2">TK-2024</strain>
        <tissue evidence="2">Old leaves</tissue>
    </source>
</reference>
<comment type="caution">
    <text evidence="2">The sequence shown here is derived from an EMBL/GenBank/DDBJ whole genome shotgun (WGS) entry which is preliminary data.</text>
</comment>
<protein>
    <submittedName>
        <fullName evidence="2">Uncharacterized protein</fullName>
    </submittedName>
</protein>
<evidence type="ECO:0000313" key="3">
    <source>
        <dbReference type="Proteomes" id="UP001472677"/>
    </source>
</evidence>
<feature type="compositionally biased region" description="Acidic residues" evidence="1">
    <location>
        <begin position="37"/>
        <end position="49"/>
    </location>
</feature>
<feature type="compositionally biased region" description="Basic residues" evidence="1">
    <location>
        <begin position="56"/>
        <end position="65"/>
    </location>
</feature>
<accession>A0ABR2AMQ0</accession>
<evidence type="ECO:0000256" key="1">
    <source>
        <dbReference type="SAM" id="MobiDB-lite"/>
    </source>
</evidence>
<proteinExistence type="predicted"/>
<feature type="compositionally biased region" description="Basic and acidic residues" evidence="1">
    <location>
        <begin position="1"/>
        <end position="12"/>
    </location>
</feature>
<organism evidence="2 3">
    <name type="scientific">Hibiscus sabdariffa</name>
    <name type="common">roselle</name>
    <dbReference type="NCBI Taxonomy" id="183260"/>
    <lineage>
        <taxon>Eukaryota</taxon>
        <taxon>Viridiplantae</taxon>
        <taxon>Streptophyta</taxon>
        <taxon>Embryophyta</taxon>
        <taxon>Tracheophyta</taxon>
        <taxon>Spermatophyta</taxon>
        <taxon>Magnoliopsida</taxon>
        <taxon>eudicotyledons</taxon>
        <taxon>Gunneridae</taxon>
        <taxon>Pentapetalae</taxon>
        <taxon>rosids</taxon>
        <taxon>malvids</taxon>
        <taxon>Malvales</taxon>
        <taxon>Malvaceae</taxon>
        <taxon>Malvoideae</taxon>
        <taxon>Hibiscus</taxon>
    </lineage>
</organism>
<gene>
    <name evidence="2" type="ORF">V6N12_003668</name>
</gene>
<dbReference type="Proteomes" id="UP001472677">
    <property type="component" value="Unassembled WGS sequence"/>
</dbReference>